<dbReference type="GO" id="GO:0005737">
    <property type="term" value="C:cytoplasm"/>
    <property type="evidence" value="ECO:0007669"/>
    <property type="project" value="TreeGrafter"/>
</dbReference>
<evidence type="ECO:0000256" key="4">
    <source>
        <dbReference type="RuleBase" id="RU003540"/>
    </source>
</evidence>
<dbReference type="GO" id="GO:0005509">
    <property type="term" value="F:calcium ion binding"/>
    <property type="evidence" value="ECO:0007669"/>
    <property type="project" value="InterPro"/>
</dbReference>
<evidence type="ECO:0000313" key="7">
    <source>
        <dbReference type="WBParaSite" id="ACRNAN_scaffold3999.g14894.t1"/>
    </source>
</evidence>
<dbReference type="PROSITE" id="PS00223">
    <property type="entry name" value="ANNEXIN_1"/>
    <property type="match status" value="2"/>
</dbReference>
<dbReference type="AlphaFoldDB" id="A0A914DVH5"/>
<evidence type="ECO:0000256" key="5">
    <source>
        <dbReference type="SAM" id="MobiDB-lite"/>
    </source>
</evidence>
<dbReference type="PRINTS" id="PR00196">
    <property type="entry name" value="ANNEXIN"/>
</dbReference>
<feature type="compositionally biased region" description="Low complexity" evidence="5">
    <location>
        <begin position="190"/>
        <end position="220"/>
    </location>
</feature>
<dbReference type="FunFam" id="1.10.220.10:FF:000003">
    <property type="entry name" value="Annexin"/>
    <property type="match status" value="1"/>
</dbReference>
<evidence type="ECO:0000313" key="6">
    <source>
        <dbReference type="Proteomes" id="UP000887540"/>
    </source>
</evidence>
<keyword evidence="4" id="KW-0106">Calcium</keyword>
<feature type="compositionally biased region" description="Low complexity" evidence="5">
    <location>
        <begin position="166"/>
        <end position="182"/>
    </location>
</feature>
<organism evidence="6 7">
    <name type="scientific">Acrobeloides nanus</name>
    <dbReference type="NCBI Taxonomy" id="290746"/>
    <lineage>
        <taxon>Eukaryota</taxon>
        <taxon>Metazoa</taxon>
        <taxon>Ecdysozoa</taxon>
        <taxon>Nematoda</taxon>
        <taxon>Chromadorea</taxon>
        <taxon>Rhabditida</taxon>
        <taxon>Tylenchina</taxon>
        <taxon>Cephalobomorpha</taxon>
        <taxon>Cephaloboidea</taxon>
        <taxon>Cephalobidae</taxon>
        <taxon>Acrobeloides</taxon>
    </lineage>
</organism>
<dbReference type="SUPFAM" id="SSF47874">
    <property type="entry name" value="Annexin"/>
    <property type="match status" value="1"/>
</dbReference>
<dbReference type="PANTHER" id="PTHR10502">
    <property type="entry name" value="ANNEXIN"/>
    <property type="match status" value="1"/>
</dbReference>
<name>A0A914DVH5_9BILA</name>
<keyword evidence="6" id="KW-1185">Reference proteome</keyword>
<dbReference type="PROSITE" id="PS51897">
    <property type="entry name" value="ANNEXIN_2"/>
    <property type="match status" value="2"/>
</dbReference>
<dbReference type="PANTHER" id="PTHR10502:SF102">
    <property type="entry name" value="ANNEXIN B11"/>
    <property type="match status" value="1"/>
</dbReference>
<proteinExistence type="inferred from homology"/>
<dbReference type="GO" id="GO:0005544">
    <property type="term" value="F:calcium-dependent phospholipid binding"/>
    <property type="evidence" value="ECO:0007669"/>
    <property type="project" value="UniProtKB-KW"/>
</dbReference>
<evidence type="ECO:0000256" key="1">
    <source>
        <dbReference type="ARBA" id="ARBA00007831"/>
    </source>
</evidence>
<dbReference type="WBParaSite" id="ACRNAN_scaffold3999.g14894.t1">
    <property type="protein sequence ID" value="ACRNAN_scaffold3999.g14894.t1"/>
    <property type="gene ID" value="ACRNAN_scaffold3999.g14894"/>
</dbReference>
<comment type="similarity">
    <text evidence="1 4">Belongs to the annexin family.</text>
</comment>
<dbReference type="SMART" id="SM00335">
    <property type="entry name" value="ANX"/>
    <property type="match status" value="2"/>
</dbReference>
<dbReference type="Gene3D" id="1.10.220.10">
    <property type="entry name" value="Annexin"/>
    <property type="match status" value="2"/>
</dbReference>
<keyword evidence="4" id="KW-0111">Calcium/phospholipid-binding</keyword>
<reference evidence="7" key="1">
    <citation type="submission" date="2022-11" db="UniProtKB">
        <authorList>
            <consortium name="WormBaseParasite"/>
        </authorList>
    </citation>
    <scope>IDENTIFICATION</scope>
</reference>
<dbReference type="Proteomes" id="UP000887540">
    <property type="component" value="Unplaced"/>
</dbReference>
<dbReference type="InterPro" id="IPR037104">
    <property type="entry name" value="Annexin_sf"/>
</dbReference>
<keyword evidence="3 4" id="KW-0041">Annexin</keyword>
<dbReference type="InterPro" id="IPR018252">
    <property type="entry name" value="Annexin_repeat_CS"/>
</dbReference>
<evidence type="ECO:0000256" key="3">
    <source>
        <dbReference type="ARBA" id="ARBA00023216"/>
    </source>
</evidence>
<feature type="compositionally biased region" description="Gly residues" evidence="5">
    <location>
        <begin position="33"/>
        <end position="46"/>
    </location>
</feature>
<feature type="compositionally biased region" description="Low complexity" evidence="5">
    <location>
        <begin position="93"/>
        <end position="104"/>
    </location>
</feature>
<sequence>MDGRQPNFGFNADPNAGYPQYGSNIGPGYPQQGPGGQGYPQQGPGGPGYPPQPASNFPNQAPYGQGYGGSGYPPPGGPSYPQSTNPGYPPQASNYPPQSGSSYPPQAPNYPPQSASGYPPQGPNPGYPSQPAGYPPQPAQGYPSEPRQPTYPGQGYQNDPRPPYVPYSAAPAMPSYPAQPSQPSQPFPPQQQGYGNQGYPQQQGYGQVGQQQGGQRFPPYDGRQNVTPQFQGANQGSGAGYQQSGQNPTMNASPSLRPTPTFDANSDANDLRKAMKGFGTNNQKVIRVVCGRTNRERQEIAKTYRVMYGKDLIADLKSELSGDFEELILALMEPSAVYDAKQLRKAMVGLGTKESVLIEIMCSRTNAQIQEIKTAYKHIYGRELERELIGDSSGHFQRLLISLCVGGRDESNWTDPAKASQV</sequence>
<dbReference type="GO" id="GO:0005886">
    <property type="term" value="C:plasma membrane"/>
    <property type="evidence" value="ECO:0007669"/>
    <property type="project" value="TreeGrafter"/>
</dbReference>
<dbReference type="FunFam" id="1.10.220.10:FF:000004">
    <property type="entry name" value="Annexin"/>
    <property type="match status" value="1"/>
</dbReference>
<dbReference type="InterPro" id="IPR018502">
    <property type="entry name" value="Annexin_repeat"/>
</dbReference>
<feature type="compositionally biased region" description="Pro residues" evidence="5">
    <location>
        <begin position="120"/>
        <end position="138"/>
    </location>
</feature>
<evidence type="ECO:0000256" key="2">
    <source>
        <dbReference type="ARBA" id="ARBA00022737"/>
    </source>
</evidence>
<dbReference type="InterPro" id="IPR001464">
    <property type="entry name" value="Annexin"/>
</dbReference>
<dbReference type="Pfam" id="PF00191">
    <property type="entry name" value="Annexin"/>
    <property type="match status" value="2"/>
</dbReference>
<dbReference type="GO" id="GO:0001786">
    <property type="term" value="F:phosphatidylserine binding"/>
    <property type="evidence" value="ECO:0007669"/>
    <property type="project" value="TreeGrafter"/>
</dbReference>
<feature type="compositionally biased region" description="Low complexity" evidence="5">
    <location>
        <begin position="231"/>
        <end position="247"/>
    </location>
</feature>
<dbReference type="GO" id="GO:0012506">
    <property type="term" value="C:vesicle membrane"/>
    <property type="evidence" value="ECO:0007669"/>
    <property type="project" value="TreeGrafter"/>
</dbReference>
<protein>
    <recommendedName>
        <fullName evidence="4">Annexin</fullName>
    </recommendedName>
</protein>
<comment type="domain">
    <text evidence="4">A pair of annexin repeats may form one binding site for calcium and phospholipid.</text>
</comment>
<accession>A0A914DVH5</accession>
<feature type="region of interest" description="Disordered" evidence="5">
    <location>
        <begin position="1"/>
        <end position="267"/>
    </location>
</feature>
<keyword evidence="2 4" id="KW-0677">Repeat</keyword>
<dbReference type="GO" id="GO:0005634">
    <property type="term" value="C:nucleus"/>
    <property type="evidence" value="ECO:0007669"/>
    <property type="project" value="TreeGrafter"/>
</dbReference>
<feature type="compositionally biased region" description="Polar residues" evidence="5">
    <location>
        <begin position="248"/>
        <end position="267"/>
    </location>
</feature>